<dbReference type="KEGG" id="dfa:DFA_10130"/>
<reference evidence="2" key="1">
    <citation type="journal article" date="2011" name="Genome Res.">
        <title>Phylogeny-wide analysis of social amoeba genomes highlights ancient origins for complex intercellular communication.</title>
        <authorList>
            <person name="Heidel A.J."/>
            <person name="Lawal H.M."/>
            <person name="Felder M."/>
            <person name="Schilde C."/>
            <person name="Helps N.R."/>
            <person name="Tunggal B."/>
            <person name="Rivero F."/>
            <person name="John U."/>
            <person name="Schleicher M."/>
            <person name="Eichinger L."/>
            <person name="Platzer M."/>
            <person name="Noegel A.A."/>
            <person name="Schaap P."/>
            <person name="Gloeckner G."/>
        </authorList>
    </citation>
    <scope>NUCLEOTIDE SEQUENCE [LARGE SCALE GENOMIC DNA]</scope>
    <source>
        <strain evidence="2">SH3</strain>
    </source>
</reference>
<evidence type="ECO:0000313" key="2">
    <source>
        <dbReference type="Proteomes" id="UP000007797"/>
    </source>
</evidence>
<dbReference type="EMBL" id="GL883026">
    <property type="protein sequence ID" value="EGG15296.1"/>
    <property type="molecule type" value="Genomic_DNA"/>
</dbReference>
<gene>
    <name evidence="1" type="ORF">DFA_10130</name>
</gene>
<dbReference type="STRING" id="1054147.F4Q9C7"/>
<keyword evidence="2" id="KW-1185">Reference proteome</keyword>
<dbReference type="Proteomes" id="UP000007797">
    <property type="component" value="Unassembled WGS sequence"/>
</dbReference>
<accession>F4Q9C7</accession>
<dbReference type="RefSeq" id="XP_004352016.1">
    <property type="nucleotide sequence ID" value="XM_004351964.1"/>
</dbReference>
<sequence length="836" mass="97708">MNDKRSESSLQFKSIINSYYLRTKIFNHVNHIHQAIVDRYFIGREYQKECILIVKIPQVISLQEFIRINRTDLFIDHFDRVYDTIKHCCKDDNGVVKLDNDIVFKDLLDVIFQNNDSVALDFMLNRFKFQQTIRRSIDPRRPVSIEVYKVLKRYNYINVTDNDINHADSLRYIKSLLCCMIDSGDISMFDQFCTDCLNTIPTLGSKNIISVYSGIRAYDDVFIDIINKLNNNNMSHNNNNNNNNNRIDLRESLFVGALRCSNNQEILKWIKDSFDRFDMFVDFYHQSNRWIERFASMDTLKLIDYREPTKYTSSNCLSTGASSVGNLDYLRYMVTQNHQYIFQEPHLSRSLEKGHLECTNFIIDAISQYANPDQFTPCGSINPTIVSLDLVQRLLVNHPHIAINPMLLIGSSISQPIVLEYLLSHGSYSFNNIEPSLLLQDPKSTQLLLNQPRLDQPTKFRVSATQIPMVQKRPLELLYLQGHSLVIVDEERPLSWDGNPVDLDVLQLIIKHQSIESIPPWVIMTRYGQYDDHIELLKDALELNKNNPYIMGMPLSMVFTDACKNGLIKVVECFGLRFIWVFGSRGFGIALENNQIQVAKYLGQELARFFSPVIDTQESMWSVMLDALNRVEDDQVFEYFWSLFKPLTTNSEIVSRTIGQNRSNNRHLTTNRVDRMIKHYGQYYNGCERDEYQMKPLTLSNEYKTVVINHIITKYQNDVSVNQFIDIKSFDYSRYYNHNLTLYLFYDKVPKLEITPEEVDKFGTVKDISMGKNHFCRFALDTSTFPVEGKKKELHNNRFKEFGCFESRWRNGSRKHMKAFHLCSHVINEEIKVFGI</sequence>
<dbReference type="GeneID" id="14867289"/>
<name>F4Q9C7_CACFS</name>
<dbReference type="AlphaFoldDB" id="F4Q9C7"/>
<protein>
    <submittedName>
        <fullName evidence="1">Uncharacterized protein</fullName>
    </submittedName>
</protein>
<proteinExistence type="predicted"/>
<evidence type="ECO:0000313" key="1">
    <source>
        <dbReference type="EMBL" id="EGG15296.1"/>
    </source>
</evidence>
<organism evidence="1 2">
    <name type="scientific">Cavenderia fasciculata</name>
    <name type="common">Slime mold</name>
    <name type="synonym">Dictyostelium fasciculatum</name>
    <dbReference type="NCBI Taxonomy" id="261658"/>
    <lineage>
        <taxon>Eukaryota</taxon>
        <taxon>Amoebozoa</taxon>
        <taxon>Evosea</taxon>
        <taxon>Eumycetozoa</taxon>
        <taxon>Dictyostelia</taxon>
        <taxon>Acytosteliales</taxon>
        <taxon>Cavenderiaceae</taxon>
        <taxon>Cavenderia</taxon>
    </lineage>
</organism>